<reference evidence="1" key="1">
    <citation type="journal article" date="2022" name="Int. J. Syst. Evol. Microbiol.">
        <title>Pseudomonas aegrilactucae sp. nov. and Pseudomonas morbosilactucae sp. nov., pathogens causing bacterial rot of lettuce in Japan.</title>
        <authorList>
            <person name="Sawada H."/>
            <person name="Fujikawa T."/>
            <person name="Satou M."/>
        </authorList>
    </citation>
    <scope>NUCLEOTIDE SEQUENCE</scope>
    <source>
        <strain evidence="1">0166_1</strain>
    </source>
</reference>
<name>A0A9E6Y1T0_9ACTN</name>
<sequence>MAWTAALRAAVRGMPPTPAGEWRCALLDTEWAWRDAYTGQGCPVALFVPVTEPWERAAA</sequence>
<dbReference type="AlphaFoldDB" id="A0A9E6Y1T0"/>
<evidence type="ECO:0000313" key="1">
    <source>
        <dbReference type="EMBL" id="UGS38509.1"/>
    </source>
</evidence>
<proteinExistence type="predicted"/>
<keyword evidence="2" id="KW-1185">Reference proteome</keyword>
<dbReference type="EMBL" id="CP087164">
    <property type="protein sequence ID" value="UGS38509.1"/>
    <property type="molecule type" value="Genomic_DNA"/>
</dbReference>
<dbReference type="Proteomes" id="UP001162834">
    <property type="component" value="Chromosome"/>
</dbReference>
<dbReference type="KEGG" id="sbae:DSM104329_04938"/>
<protein>
    <submittedName>
        <fullName evidence="1">Uncharacterized protein</fullName>
    </submittedName>
</protein>
<gene>
    <name evidence="1" type="ORF">DSM104329_04938</name>
</gene>
<evidence type="ECO:0000313" key="2">
    <source>
        <dbReference type="Proteomes" id="UP001162834"/>
    </source>
</evidence>
<organism evidence="1 2">
    <name type="scientific">Capillimicrobium parvum</name>
    <dbReference type="NCBI Taxonomy" id="2884022"/>
    <lineage>
        <taxon>Bacteria</taxon>
        <taxon>Bacillati</taxon>
        <taxon>Actinomycetota</taxon>
        <taxon>Thermoleophilia</taxon>
        <taxon>Solirubrobacterales</taxon>
        <taxon>Capillimicrobiaceae</taxon>
        <taxon>Capillimicrobium</taxon>
    </lineage>
</organism>
<accession>A0A9E6Y1T0</accession>